<evidence type="ECO:0000313" key="3">
    <source>
        <dbReference type="EMBL" id="UWP60973.1"/>
    </source>
</evidence>
<evidence type="ECO:0000256" key="1">
    <source>
        <dbReference type="ARBA" id="ARBA00008779"/>
    </source>
</evidence>
<keyword evidence="4" id="KW-1185">Reference proteome</keyword>
<feature type="domain" description="Sulfatase N-terminal" evidence="2">
    <location>
        <begin position="5"/>
        <end position="323"/>
    </location>
</feature>
<dbReference type="PANTHER" id="PTHR42693">
    <property type="entry name" value="ARYLSULFATASE FAMILY MEMBER"/>
    <property type="match status" value="1"/>
</dbReference>
<evidence type="ECO:0000259" key="2">
    <source>
        <dbReference type="Pfam" id="PF00884"/>
    </source>
</evidence>
<dbReference type="Pfam" id="PF00884">
    <property type="entry name" value="Sulfatase"/>
    <property type="match status" value="1"/>
</dbReference>
<dbReference type="PANTHER" id="PTHR42693:SF33">
    <property type="entry name" value="ARYLSULFATASE"/>
    <property type="match status" value="1"/>
</dbReference>
<dbReference type="RefSeq" id="WP_049898449.1">
    <property type="nucleotide sequence ID" value="NZ_CABLBR010000041.1"/>
</dbReference>
<protein>
    <submittedName>
        <fullName evidence="3">Sulfatase-like hydrolase/transferase</fullName>
    </submittedName>
</protein>
<accession>A0ABY5VLE2</accession>
<dbReference type="EMBL" id="CP102290">
    <property type="protein sequence ID" value="UWP60973.1"/>
    <property type="molecule type" value="Genomic_DNA"/>
</dbReference>
<dbReference type="InterPro" id="IPR050738">
    <property type="entry name" value="Sulfatase"/>
</dbReference>
<dbReference type="SUPFAM" id="SSF53649">
    <property type="entry name" value="Alkaline phosphatase-like"/>
    <property type="match status" value="1"/>
</dbReference>
<proteinExistence type="inferred from homology"/>
<gene>
    <name evidence="3" type="ORF">NQ502_08075</name>
</gene>
<dbReference type="Proteomes" id="UP001060164">
    <property type="component" value="Chromosome"/>
</dbReference>
<reference evidence="3" key="1">
    <citation type="journal article" date="2022" name="Cell">
        <title>Design, construction, and in vivo augmentation of a complex gut microbiome.</title>
        <authorList>
            <person name="Cheng A.G."/>
            <person name="Ho P.Y."/>
            <person name="Aranda-Diaz A."/>
            <person name="Jain S."/>
            <person name="Yu F.B."/>
            <person name="Meng X."/>
            <person name="Wang M."/>
            <person name="Iakiviak M."/>
            <person name="Nagashima K."/>
            <person name="Zhao A."/>
            <person name="Murugkar P."/>
            <person name="Patil A."/>
            <person name="Atabakhsh K."/>
            <person name="Weakley A."/>
            <person name="Yan J."/>
            <person name="Brumbaugh A.R."/>
            <person name="Higginbottom S."/>
            <person name="Dimas A."/>
            <person name="Shiver A.L."/>
            <person name="Deutschbauer A."/>
            <person name="Neff N."/>
            <person name="Sonnenburg J.L."/>
            <person name="Huang K.C."/>
            <person name="Fischbach M.A."/>
        </authorList>
    </citation>
    <scope>NUCLEOTIDE SEQUENCE</scope>
    <source>
        <strain evidence="3">DSM 19829</strain>
    </source>
</reference>
<sequence>MSKRPNILLFFTDQQRWDTCGCYNPNLNLTPNLDSLAADGMVFEKTYTCQPVCGPARVAIQSGMYPTAMDFHHNCCQVKPEKMTSLAQYLNRAGYQTGYIGKNHWSLTMDGPVPKELRLGYKDCWKAVDVLEYASLPYEGQLYDENNERIGYEHRYRPDFLTDLLLQFLDDQKQEKPFFMMMSLIEPHHQNCMHRYVAPDGYADRYRDAWVPGDLSCRRGQGDWEENLPDYYGIIKRIDENLGRVMENLKENRLYENTIIIFTSDHGSHFRTRNGEYKRSCHEACTRIPFVIHGPGVQRGVKEWEHLFSLLDLPATILDLAGVEVPKHYHGRSIVPFLRGEEVEEWRDEVFIQISESQVGRAVCDGRYKYSVSDPSLNGVRDSRSDHYTEEFLYDLFSDPDENCNLIDDPDYEEVRNCMRRAVIRNIERFERYTPEINRRECHESDHDLV</sequence>
<organism evidence="3 4">
    <name type="scientific">Ruminococcus gauvreauii</name>
    <dbReference type="NCBI Taxonomy" id="438033"/>
    <lineage>
        <taxon>Bacteria</taxon>
        <taxon>Bacillati</taxon>
        <taxon>Bacillota</taxon>
        <taxon>Clostridia</taxon>
        <taxon>Eubacteriales</taxon>
        <taxon>Oscillospiraceae</taxon>
        <taxon>Ruminococcus</taxon>
    </lineage>
</organism>
<dbReference type="InterPro" id="IPR000917">
    <property type="entry name" value="Sulfatase_N"/>
</dbReference>
<comment type="similarity">
    <text evidence="1">Belongs to the sulfatase family.</text>
</comment>
<evidence type="ECO:0000313" key="4">
    <source>
        <dbReference type="Proteomes" id="UP001060164"/>
    </source>
</evidence>
<dbReference type="Gene3D" id="3.40.720.10">
    <property type="entry name" value="Alkaline Phosphatase, subunit A"/>
    <property type="match status" value="2"/>
</dbReference>
<name>A0ABY5VLE2_9FIRM</name>
<dbReference type="InterPro" id="IPR017850">
    <property type="entry name" value="Alkaline_phosphatase_core_sf"/>
</dbReference>